<dbReference type="Pfam" id="PF01476">
    <property type="entry name" value="LysM"/>
    <property type="match status" value="2"/>
</dbReference>
<dbReference type="RefSeq" id="WP_379290136.1">
    <property type="nucleotide sequence ID" value="NZ_JBHTIU010000074.1"/>
</dbReference>
<keyword evidence="5" id="KW-1185">Reference proteome</keyword>
<gene>
    <name evidence="4" type="ORF">ACFQ03_18845</name>
</gene>
<dbReference type="Gene3D" id="3.10.350.10">
    <property type="entry name" value="LysM domain"/>
    <property type="match status" value="2"/>
</dbReference>
<name>A0ABW3DG47_9BACL</name>
<dbReference type="SMART" id="SM00257">
    <property type="entry name" value="LysM"/>
    <property type="match status" value="2"/>
</dbReference>
<evidence type="ECO:0000313" key="4">
    <source>
        <dbReference type="EMBL" id="MFD0871204.1"/>
    </source>
</evidence>
<accession>A0ABW3DG47</accession>
<proteinExistence type="predicted"/>
<feature type="coiled-coil region" evidence="1">
    <location>
        <begin position="169"/>
        <end position="207"/>
    </location>
</feature>
<comment type="caution">
    <text evidence="4">The sequence shown here is derived from an EMBL/GenBank/DDBJ whole genome shotgun (WGS) entry which is preliminary data.</text>
</comment>
<dbReference type="PANTHER" id="PTHR33734">
    <property type="entry name" value="LYSM DOMAIN-CONTAINING GPI-ANCHORED PROTEIN 2"/>
    <property type="match status" value="1"/>
</dbReference>
<dbReference type="EMBL" id="JBHTIU010000074">
    <property type="protein sequence ID" value="MFD0871204.1"/>
    <property type="molecule type" value="Genomic_DNA"/>
</dbReference>
<evidence type="ECO:0000259" key="3">
    <source>
        <dbReference type="PROSITE" id="PS51782"/>
    </source>
</evidence>
<dbReference type="InterPro" id="IPR018392">
    <property type="entry name" value="LysM"/>
</dbReference>
<dbReference type="PROSITE" id="PS51782">
    <property type="entry name" value="LYSM"/>
    <property type="match status" value="2"/>
</dbReference>
<feature type="compositionally biased region" description="Basic and acidic residues" evidence="2">
    <location>
        <begin position="719"/>
        <end position="729"/>
    </location>
</feature>
<evidence type="ECO:0000256" key="1">
    <source>
        <dbReference type="SAM" id="Coils"/>
    </source>
</evidence>
<dbReference type="Proteomes" id="UP001597120">
    <property type="component" value="Unassembled WGS sequence"/>
</dbReference>
<dbReference type="SUPFAM" id="SSF54106">
    <property type="entry name" value="LysM domain"/>
    <property type="match status" value="2"/>
</dbReference>
<protein>
    <submittedName>
        <fullName evidence="4">LysM peptidoglycan-binding domain-containing protein</fullName>
    </submittedName>
</protein>
<reference evidence="5" key="1">
    <citation type="journal article" date="2019" name="Int. J. Syst. Evol. Microbiol.">
        <title>The Global Catalogue of Microorganisms (GCM) 10K type strain sequencing project: providing services to taxonomists for standard genome sequencing and annotation.</title>
        <authorList>
            <consortium name="The Broad Institute Genomics Platform"/>
            <consortium name="The Broad Institute Genome Sequencing Center for Infectious Disease"/>
            <person name="Wu L."/>
            <person name="Ma J."/>
        </authorList>
    </citation>
    <scope>NUCLEOTIDE SEQUENCE [LARGE SCALE GENOMIC DNA]</scope>
    <source>
        <strain evidence="5">CCUG 57263</strain>
    </source>
</reference>
<organism evidence="4 5">
    <name type="scientific">Paenibacillus residui</name>
    <dbReference type="NCBI Taxonomy" id="629724"/>
    <lineage>
        <taxon>Bacteria</taxon>
        <taxon>Bacillati</taxon>
        <taxon>Bacillota</taxon>
        <taxon>Bacilli</taxon>
        <taxon>Bacillales</taxon>
        <taxon>Paenibacillaceae</taxon>
        <taxon>Paenibacillus</taxon>
    </lineage>
</organism>
<feature type="domain" description="LysM" evidence="3">
    <location>
        <begin position="2"/>
        <end position="47"/>
    </location>
</feature>
<feature type="domain" description="LysM" evidence="3">
    <location>
        <begin position="63"/>
        <end position="108"/>
    </location>
</feature>
<dbReference type="CDD" id="cd00118">
    <property type="entry name" value="LysM"/>
    <property type="match status" value="2"/>
</dbReference>
<dbReference type="InterPro" id="IPR036779">
    <property type="entry name" value="LysM_dom_sf"/>
</dbReference>
<feature type="compositionally biased region" description="Basic residues" evidence="2">
    <location>
        <begin position="747"/>
        <end position="761"/>
    </location>
</feature>
<evidence type="ECO:0000313" key="5">
    <source>
        <dbReference type="Proteomes" id="UP001597120"/>
    </source>
</evidence>
<evidence type="ECO:0000256" key="2">
    <source>
        <dbReference type="SAM" id="MobiDB-lite"/>
    </source>
</evidence>
<feature type="region of interest" description="Disordered" evidence="2">
    <location>
        <begin position="697"/>
        <end position="769"/>
    </location>
</feature>
<dbReference type="PANTHER" id="PTHR33734:SF34">
    <property type="entry name" value="SPOIVD-ASSOCIATED FACTOR A"/>
    <property type="match status" value="1"/>
</dbReference>
<keyword evidence="1" id="KW-0175">Coiled coil</keyword>
<sequence>MKIHIVKKGESLYQLSKKYNVDLDKLIEFNPQIEDPDKIDVGTKVKIPSPSIPMEPPESDIAHKHIVKQGDTLWKLSKKWGIPLKAMIDANPQLKNPSILMTGQLVYIPKWNPDGGNQPNVPGEASLQELNVMAEMNAMAESNLMPEMTMPVPPHKKNTAPIVPEAPILPMAEEVKEEIEEVKEEVKEAKEEIKEEAKEVQELLKEKVEPKEVVELEEIKEVAVEKEEEKAYPSVLPFKENIHQEALEENVNLVAPLEKESVPHSYPSIMYTEHLFEQYNVPAVEAAVEYTGWAQANANVEPQVSPYQDWSSWPTSNEAALNAPYEYANLPQLSGVDPNVLPQPQYAPYSYESKGKHDCGCQGHHHASYADYPGLQPYSVQMTNVSPMANVSPVQEKGKAENKNPAGTWQDGGHIHSAGHWPHDGGNVQSMSHWPHDGGNVQSMSHWPHDGGNVQSMSHWPHDGGNVQSMGYWPQDVGNVQSMGYWPQNVGSVQSMGHWPHDGGNVQSMSHWPHDGGNVQSMSHWPHDGGNVQSMSHWPHDGGNVQSMGHWPQNVGNVQSMGYWPHDGGNMQPMGYWPQDGGYMQPMSYWPQDGGYMQPMGHWPNSGPIAKSGAENVSASPNANLAAQAKSGPKINSMPNLEAAANAGSFPNMGPLPFGMPAIQYGAAAVDPYYAPYWSPAAPWTYGPMDAPYAGGFSKEKHSQSRGTDNEEPTPGEAAENKETAEIKKNSRTKTGGSGTKASLHSYPRKKKKRSTVKKTKTNQPWINY</sequence>